<dbReference type="PROSITE" id="PS51257">
    <property type="entry name" value="PROKAR_LIPOPROTEIN"/>
    <property type="match status" value="1"/>
</dbReference>
<comment type="caution">
    <text evidence="1">The sequence shown here is derived from an EMBL/GenBank/DDBJ whole genome shotgun (WGS) entry which is preliminary data.</text>
</comment>
<evidence type="ECO:0000313" key="1">
    <source>
        <dbReference type="EMBL" id="RZO25335.1"/>
    </source>
</evidence>
<gene>
    <name evidence="1" type="ORF">EVA94_01070</name>
</gene>
<protein>
    <recommendedName>
        <fullName evidence="3">Lipoprotein</fullName>
    </recommendedName>
</protein>
<dbReference type="AlphaFoldDB" id="A0A520MVV4"/>
<accession>A0A520MVV4</accession>
<reference evidence="1 2" key="1">
    <citation type="submission" date="2019-02" db="EMBL/GenBank/DDBJ databases">
        <title>Prokaryotic population dynamics and viral predation in marine succession experiment using metagenomics: the confinement effect.</title>
        <authorList>
            <person name="Haro-Moreno J.M."/>
            <person name="Rodriguez-Valera F."/>
            <person name="Lopez-Perez M."/>
        </authorList>
    </citation>
    <scope>NUCLEOTIDE SEQUENCE [LARGE SCALE GENOMIC DNA]</scope>
    <source>
        <strain evidence="1">MED-G161</strain>
    </source>
</reference>
<evidence type="ECO:0000313" key="2">
    <source>
        <dbReference type="Proteomes" id="UP000315498"/>
    </source>
</evidence>
<name>A0A520MVV4_9GAMM</name>
<evidence type="ECO:0008006" key="3">
    <source>
        <dbReference type="Google" id="ProtNLM"/>
    </source>
</evidence>
<proteinExistence type="predicted"/>
<organism evidence="1 2">
    <name type="scientific">SAR86 cluster bacterium</name>
    <dbReference type="NCBI Taxonomy" id="2030880"/>
    <lineage>
        <taxon>Bacteria</taxon>
        <taxon>Pseudomonadati</taxon>
        <taxon>Pseudomonadota</taxon>
        <taxon>Gammaproteobacteria</taxon>
        <taxon>SAR86 cluster</taxon>
    </lineage>
</organism>
<dbReference type="EMBL" id="SHBG01000006">
    <property type="protein sequence ID" value="RZO25335.1"/>
    <property type="molecule type" value="Genomic_DNA"/>
</dbReference>
<dbReference type="Proteomes" id="UP000315498">
    <property type="component" value="Unassembled WGS sequence"/>
</dbReference>
<sequence>MRYKKELVLSMACIFISSCNLNQYQQVNFKDKQYFLTFNKDIPSKIETKVKKIIKSSSDEVKAETFQISIIDYQIKRYEVYSGSALRSLETEIKGNLKISIKVKDISLNKNLMAMKRFGSIELNPLAETEMLNFMESEIIDDLVGQLILEVNLIDM</sequence>